<organism evidence="2 3">
    <name type="scientific">Priestia megaterium</name>
    <name type="common">Bacillus megaterium</name>
    <dbReference type="NCBI Taxonomy" id="1404"/>
    <lineage>
        <taxon>Bacteria</taxon>
        <taxon>Bacillati</taxon>
        <taxon>Bacillota</taxon>
        <taxon>Bacilli</taxon>
        <taxon>Bacillales</taxon>
        <taxon>Bacillaceae</taxon>
        <taxon>Priestia</taxon>
    </lineage>
</organism>
<gene>
    <name evidence="2" type="ORF">CIB87_10710</name>
</gene>
<reference evidence="2 3" key="1">
    <citation type="submission" date="2017-07" db="EMBL/GenBank/DDBJ databases">
        <title>Isolation and development of strain Bacillus megaterium SR7 for enhanced growth and metabolite production under supercritical carbon dioxide.</title>
        <authorList>
            <person name="Freedman A.J.E."/>
            <person name="Peet K.C."/>
            <person name="Boock J.T."/>
            <person name="Penn K."/>
            <person name="Prather K.L.J."/>
            <person name="Thompson J.R."/>
        </authorList>
    </citation>
    <scope>NUCLEOTIDE SEQUENCE [LARGE SCALE GENOMIC DNA]</scope>
    <source>
        <strain evidence="2 3">SR7</strain>
    </source>
</reference>
<name>A0AA86LTX9_PRIMG</name>
<dbReference type="AlphaFoldDB" id="A0AA86LTX9"/>
<proteinExistence type="predicted"/>
<keyword evidence="1" id="KW-0732">Signal</keyword>
<evidence type="ECO:0000256" key="1">
    <source>
        <dbReference type="SAM" id="SignalP"/>
    </source>
</evidence>
<dbReference type="Proteomes" id="UP000253834">
    <property type="component" value="Chromosome"/>
</dbReference>
<feature type="signal peptide" evidence="1">
    <location>
        <begin position="1"/>
        <end position="20"/>
    </location>
</feature>
<accession>A0AA86LTX9</accession>
<evidence type="ECO:0000313" key="2">
    <source>
        <dbReference type="EMBL" id="AXI29459.1"/>
    </source>
</evidence>
<evidence type="ECO:0000313" key="3">
    <source>
        <dbReference type="Proteomes" id="UP000253834"/>
    </source>
</evidence>
<dbReference type="EMBL" id="CP022674">
    <property type="protein sequence ID" value="AXI29459.1"/>
    <property type="molecule type" value="Genomic_DNA"/>
</dbReference>
<dbReference type="PROSITE" id="PS51257">
    <property type="entry name" value="PROKAR_LIPOPROTEIN"/>
    <property type="match status" value="1"/>
</dbReference>
<feature type="chain" id="PRO_5041706352" description="Lipoprotein" evidence="1">
    <location>
        <begin position="21"/>
        <end position="218"/>
    </location>
</feature>
<protein>
    <recommendedName>
        <fullName evidence="4">Lipoprotein</fullName>
    </recommendedName>
</protein>
<dbReference type="RefSeq" id="WP_114895476.1">
    <property type="nucleotide sequence ID" value="NZ_CP022674.1"/>
</dbReference>
<evidence type="ECO:0008006" key="4">
    <source>
        <dbReference type="Google" id="ProtNLM"/>
    </source>
</evidence>
<sequence>MKKNILAGASLVLAASILGACSNNGEATTNKSEDNKQTAQAELHMQKGVQFVYNGKAVTDKDLENHRKEFLSGTTDKELKSFGGDNYVAENYVLKNELLKYVGSNTDEVLKAYDKYSKTADKAYQMNKGQYVIAFVSDKIVEEELTPDKVKKLYETIPKEKRTMSLETFKSNKYLLFHLAAREGLINPDKLQKDLYKKADIESKSLQMNKDLKGVIPM</sequence>